<dbReference type="PANTHER" id="PTHR21310">
    <property type="entry name" value="AMINOGLYCOSIDE PHOSPHOTRANSFERASE-RELATED-RELATED"/>
    <property type="match status" value="1"/>
</dbReference>
<dbReference type="Proteomes" id="UP001296104">
    <property type="component" value="Unassembled WGS sequence"/>
</dbReference>
<dbReference type="InterPro" id="IPR011009">
    <property type="entry name" value="Kinase-like_dom_sf"/>
</dbReference>
<keyword evidence="3" id="KW-1185">Reference proteome</keyword>
<dbReference type="PANTHER" id="PTHR21310:SF59">
    <property type="entry name" value="AMINOGLYCOSIDE PHOSPHOTRANSFERASE DOMAIN-CONTAINING PROTEIN"/>
    <property type="match status" value="1"/>
</dbReference>
<dbReference type="InterPro" id="IPR051678">
    <property type="entry name" value="AGP_Transferase"/>
</dbReference>
<reference evidence="2" key="1">
    <citation type="submission" date="2023-11" db="EMBL/GenBank/DDBJ databases">
        <authorList>
            <person name="Alioto T."/>
            <person name="Alioto T."/>
            <person name="Gomez Garrido J."/>
        </authorList>
    </citation>
    <scope>NUCLEOTIDE SEQUENCE</scope>
</reference>
<name>A0AAI8Z856_9PEZI</name>
<feature type="region of interest" description="Disordered" evidence="1">
    <location>
        <begin position="18"/>
        <end position="38"/>
    </location>
</feature>
<gene>
    <name evidence="2" type="ORF">LECACI_7A009378</name>
</gene>
<comment type="caution">
    <text evidence="2">The sequence shown here is derived from an EMBL/GenBank/DDBJ whole genome shotgun (WGS) entry which is preliminary data.</text>
</comment>
<dbReference type="EMBL" id="CAVMBE010000109">
    <property type="protein sequence ID" value="CAK4034220.1"/>
    <property type="molecule type" value="Genomic_DNA"/>
</dbReference>
<evidence type="ECO:0000256" key="1">
    <source>
        <dbReference type="SAM" id="MobiDB-lite"/>
    </source>
</evidence>
<sequence>MLLTGEYKMTACLPLPPTTSVNNTKANMSTSSKSPDRASVQQVAKKALQTKSVSVERLEGSVFRTFRLQPPSDYFYVLRCRPSSHVRLLRHEEGRVQIEASILQTLRGRSDILIPRLIESHSTSSTIGSYYLISGPFRGASLADIEPQLSRDALASVDRSVGRYVRQLKRLPPGRAFGAITPTSGTAPTTSWYRCFGGMLENLLRDAEDALVSLPYEFIRDQVRRHQKVLDQITEPKLTLLEMYTDKNIVVDTSSYTVSGLMDWSSAMWADPYISDCFYRCSYGFESGFGSLPNRNTDERIRQYLYTLYHALAAVVRLCYRPSEDGDEMAARRDLTAALSKLSSLSR</sequence>
<dbReference type="AlphaFoldDB" id="A0AAI8Z856"/>
<accession>A0AAI8Z856</accession>
<proteinExistence type="predicted"/>
<dbReference type="SUPFAM" id="SSF56112">
    <property type="entry name" value="Protein kinase-like (PK-like)"/>
    <property type="match status" value="1"/>
</dbReference>
<feature type="compositionally biased region" description="Polar residues" evidence="1">
    <location>
        <begin position="18"/>
        <end position="33"/>
    </location>
</feature>
<organism evidence="2 3">
    <name type="scientific">Lecanosticta acicola</name>
    <dbReference type="NCBI Taxonomy" id="111012"/>
    <lineage>
        <taxon>Eukaryota</taxon>
        <taxon>Fungi</taxon>
        <taxon>Dikarya</taxon>
        <taxon>Ascomycota</taxon>
        <taxon>Pezizomycotina</taxon>
        <taxon>Dothideomycetes</taxon>
        <taxon>Dothideomycetidae</taxon>
        <taxon>Mycosphaerellales</taxon>
        <taxon>Mycosphaerellaceae</taxon>
        <taxon>Lecanosticta</taxon>
    </lineage>
</organism>
<evidence type="ECO:0000313" key="2">
    <source>
        <dbReference type="EMBL" id="CAK4034220.1"/>
    </source>
</evidence>
<protein>
    <submittedName>
        <fullName evidence="2">Aminoglycoside phosphotransferase like</fullName>
    </submittedName>
</protein>
<evidence type="ECO:0000313" key="3">
    <source>
        <dbReference type="Proteomes" id="UP001296104"/>
    </source>
</evidence>